<dbReference type="GO" id="GO:0006351">
    <property type="term" value="P:DNA-templated transcription"/>
    <property type="evidence" value="ECO:0007669"/>
    <property type="project" value="TreeGrafter"/>
</dbReference>
<accession>A0A261FJL9</accession>
<evidence type="ECO:0000256" key="2">
    <source>
        <dbReference type="ARBA" id="ARBA00022649"/>
    </source>
</evidence>
<dbReference type="NCBIfam" id="TIGR02384">
    <property type="entry name" value="RelB_DinJ"/>
    <property type="match status" value="1"/>
</dbReference>
<evidence type="ECO:0000256" key="1">
    <source>
        <dbReference type="ARBA" id="ARBA00010562"/>
    </source>
</evidence>
<dbReference type="RefSeq" id="WP_094661691.1">
    <property type="nucleotide sequence ID" value="NZ_MWWV01000001.1"/>
</dbReference>
<dbReference type="EMBL" id="MWWV01000001">
    <property type="protein sequence ID" value="OZG59352.1"/>
    <property type="molecule type" value="Genomic_DNA"/>
</dbReference>
<reference evidence="3 4" key="1">
    <citation type="journal article" date="2017" name="BMC Genomics">
        <title>Comparative genomic and phylogenomic analyses of the Bifidobacteriaceae family.</title>
        <authorList>
            <person name="Lugli G.A."/>
            <person name="Milani C."/>
            <person name="Turroni F."/>
            <person name="Duranti S."/>
            <person name="Mancabelli L."/>
            <person name="Mangifesta M."/>
            <person name="Ferrario C."/>
            <person name="Modesto M."/>
            <person name="Mattarelli P."/>
            <person name="Jiri K."/>
            <person name="van Sinderen D."/>
            <person name="Ventura M."/>
        </authorList>
    </citation>
    <scope>NUCLEOTIDE SEQUENCE [LARGE SCALE GENOMIC DNA]</scope>
    <source>
        <strain evidence="3 4">DSM 100201</strain>
    </source>
</reference>
<proteinExistence type="inferred from homology"/>
<comment type="similarity">
    <text evidence="1">Belongs to the RelB/DinJ antitoxin family.</text>
</comment>
<name>A0A261FJL9_9BIFI</name>
<keyword evidence="4" id="KW-1185">Reference proteome</keyword>
<dbReference type="Gene3D" id="1.10.1220.10">
    <property type="entry name" value="Met repressor-like"/>
    <property type="match status" value="1"/>
</dbReference>
<gene>
    <name evidence="3" type="ORF">BTIS_0083</name>
</gene>
<keyword evidence="2" id="KW-1277">Toxin-antitoxin system</keyword>
<evidence type="ECO:0000313" key="4">
    <source>
        <dbReference type="Proteomes" id="UP000216444"/>
    </source>
</evidence>
<dbReference type="Proteomes" id="UP000216444">
    <property type="component" value="Unassembled WGS sequence"/>
</dbReference>
<evidence type="ECO:0000313" key="3">
    <source>
        <dbReference type="EMBL" id="OZG59352.1"/>
    </source>
</evidence>
<sequence length="90" mass="10283">MTTTTQGRQVRVNFRTDEETKKEASAVFDILGIDMSTALNMFLKQTIRDQSLPFTPSIEPTRDVEARRQAAARQGRMYTSVEELRAHYGD</sequence>
<dbReference type="InterPro" id="IPR007337">
    <property type="entry name" value="RelB/DinJ"/>
</dbReference>
<protein>
    <submittedName>
        <fullName evidence="3">XRE family transcriptional regulator</fullName>
    </submittedName>
</protein>
<dbReference type="GO" id="GO:0006355">
    <property type="term" value="P:regulation of DNA-templated transcription"/>
    <property type="evidence" value="ECO:0007669"/>
    <property type="project" value="InterPro"/>
</dbReference>
<dbReference type="InterPro" id="IPR013321">
    <property type="entry name" value="Arc_rbn_hlx_hlx"/>
</dbReference>
<dbReference type="PANTHER" id="PTHR38781:SF1">
    <property type="entry name" value="ANTITOXIN DINJ-RELATED"/>
    <property type="match status" value="1"/>
</dbReference>
<organism evidence="3 4">
    <name type="scientific">Bifidobacterium tissieri</name>
    <dbReference type="NCBI Taxonomy" id="1630162"/>
    <lineage>
        <taxon>Bacteria</taxon>
        <taxon>Bacillati</taxon>
        <taxon>Actinomycetota</taxon>
        <taxon>Actinomycetes</taxon>
        <taxon>Bifidobacteriales</taxon>
        <taxon>Bifidobacteriaceae</taxon>
        <taxon>Bifidobacterium</taxon>
    </lineage>
</organism>
<comment type="caution">
    <text evidence="3">The sequence shown here is derived from an EMBL/GenBank/DDBJ whole genome shotgun (WGS) entry which is preliminary data.</text>
</comment>
<dbReference type="PANTHER" id="PTHR38781">
    <property type="entry name" value="ANTITOXIN DINJ-RELATED"/>
    <property type="match status" value="1"/>
</dbReference>
<dbReference type="Pfam" id="PF04221">
    <property type="entry name" value="RelB"/>
    <property type="match status" value="1"/>
</dbReference>
<dbReference type="AlphaFoldDB" id="A0A261FJL9"/>